<feature type="compositionally biased region" description="Gly residues" evidence="1">
    <location>
        <begin position="1"/>
        <end position="32"/>
    </location>
</feature>
<gene>
    <name evidence="4" type="ORF">ACEZDE_13220</name>
</gene>
<reference evidence="4 5" key="1">
    <citation type="submission" date="2024-09" db="EMBL/GenBank/DDBJ databases">
        <authorList>
            <person name="Lee S.D."/>
        </authorList>
    </citation>
    <scope>NUCLEOTIDE SEQUENCE [LARGE SCALE GENOMIC DNA]</scope>
    <source>
        <strain evidence="4 5">N8-3</strain>
    </source>
</reference>
<feature type="domain" description="DUF3566" evidence="3">
    <location>
        <begin position="169"/>
        <end position="287"/>
    </location>
</feature>
<keyword evidence="2" id="KW-1133">Transmembrane helix</keyword>
<keyword evidence="5" id="KW-1185">Reference proteome</keyword>
<evidence type="ECO:0000259" key="3">
    <source>
        <dbReference type="Pfam" id="PF12089"/>
    </source>
</evidence>
<name>A0ABV6VV19_9ACTN</name>
<sequence length="289" mass="28237">MSGATGANGGAGSGAAKRGGPGPNVPQGGAGVGPADRAPGFGPAPSGRDAAGTTSMMPTVQAAAPGGTPPRAPAVGGAPRRRQGGQQGQQAKQAAAASVPSGPAAPSAAPERPGYSTPTTYQKGQPTPPRGTTLPKGAAGAGAPVAGPSGRPSGAPVSGPAAPPSGRTRRARLRIARTDPWSVMKISFLLSIALGVVTVVGVALLWIVLDTAQVFSSVGGTVKQATGTDQNGGFDLQSFLSFSHVMTFTALIAVIDVVLLTALATLGSFIYNTAAGMTGGVELTLAEEE</sequence>
<comment type="caution">
    <text evidence="4">The sequence shown here is derived from an EMBL/GenBank/DDBJ whole genome shotgun (WGS) entry which is preliminary data.</text>
</comment>
<evidence type="ECO:0000313" key="5">
    <source>
        <dbReference type="Proteomes" id="UP001592531"/>
    </source>
</evidence>
<evidence type="ECO:0000256" key="2">
    <source>
        <dbReference type="SAM" id="Phobius"/>
    </source>
</evidence>
<proteinExistence type="predicted"/>
<dbReference type="InterPro" id="IPR021949">
    <property type="entry name" value="DUF3566_TM"/>
</dbReference>
<feature type="compositionally biased region" description="Polar residues" evidence="1">
    <location>
        <begin position="116"/>
        <end position="125"/>
    </location>
</feature>
<keyword evidence="2" id="KW-0812">Transmembrane</keyword>
<feature type="transmembrane region" description="Helical" evidence="2">
    <location>
        <begin position="245"/>
        <end position="271"/>
    </location>
</feature>
<evidence type="ECO:0000256" key="1">
    <source>
        <dbReference type="SAM" id="MobiDB-lite"/>
    </source>
</evidence>
<keyword evidence="2" id="KW-0472">Membrane</keyword>
<dbReference type="RefSeq" id="WP_380535858.1">
    <property type="nucleotide sequence ID" value="NZ_JBHFAB010000008.1"/>
</dbReference>
<dbReference type="Proteomes" id="UP001592531">
    <property type="component" value="Unassembled WGS sequence"/>
</dbReference>
<evidence type="ECO:0000313" key="4">
    <source>
        <dbReference type="EMBL" id="MFC1417604.1"/>
    </source>
</evidence>
<feature type="compositionally biased region" description="Low complexity" evidence="1">
    <location>
        <begin position="137"/>
        <end position="166"/>
    </location>
</feature>
<feature type="compositionally biased region" description="Low complexity" evidence="1">
    <location>
        <begin position="88"/>
        <end position="110"/>
    </location>
</feature>
<protein>
    <submittedName>
        <fullName evidence="4">DUF3566 domain-containing protein</fullName>
    </submittedName>
</protein>
<feature type="transmembrane region" description="Helical" evidence="2">
    <location>
        <begin position="186"/>
        <end position="209"/>
    </location>
</feature>
<accession>A0ABV6VV19</accession>
<dbReference type="EMBL" id="JBHFAB010000008">
    <property type="protein sequence ID" value="MFC1417604.1"/>
    <property type="molecule type" value="Genomic_DNA"/>
</dbReference>
<dbReference type="Pfam" id="PF12089">
    <property type="entry name" value="DUF3566"/>
    <property type="match status" value="1"/>
</dbReference>
<feature type="region of interest" description="Disordered" evidence="1">
    <location>
        <begin position="1"/>
        <end position="170"/>
    </location>
</feature>
<organism evidence="4 5">
    <name type="scientific">Streptacidiphilus cavernicola</name>
    <dbReference type="NCBI Taxonomy" id="3342716"/>
    <lineage>
        <taxon>Bacteria</taxon>
        <taxon>Bacillati</taxon>
        <taxon>Actinomycetota</taxon>
        <taxon>Actinomycetes</taxon>
        <taxon>Kitasatosporales</taxon>
        <taxon>Streptomycetaceae</taxon>
        <taxon>Streptacidiphilus</taxon>
    </lineage>
</organism>